<dbReference type="Proteomes" id="UP001432027">
    <property type="component" value="Unassembled WGS sequence"/>
</dbReference>
<keyword evidence="1" id="KW-0444">Lipid biosynthesis</keyword>
<name>A0AAV5SCV7_9BILA</name>
<dbReference type="InterPro" id="IPR013120">
    <property type="entry name" value="FAR_NAD-bd"/>
</dbReference>
<comment type="catalytic activity">
    <reaction evidence="1">
        <text>a long-chain fatty acyl-CoA + 2 NADPH + 2 H(+) = a long-chain primary fatty alcohol + 2 NADP(+) + CoA</text>
        <dbReference type="Rhea" id="RHEA:52716"/>
        <dbReference type="ChEBI" id="CHEBI:15378"/>
        <dbReference type="ChEBI" id="CHEBI:57287"/>
        <dbReference type="ChEBI" id="CHEBI:57783"/>
        <dbReference type="ChEBI" id="CHEBI:58349"/>
        <dbReference type="ChEBI" id="CHEBI:77396"/>
        <dbReference type="ChEBI" id="CHEBI:83139"/>
        <dbReference type="EC" id="1.2.1.84"/>
    </reaction>
</comment>
<proteinExistence type="inferred from homology"/>
<gene>
    <name evidence="3" type="ORF">PENTCL1PPCAC_3059</name>
</gene>
<dbReference type="PANTHER" id="PTHR11011:SF45">
    <property type="entry name" value="FATTY ACYL-COA REDUCTASE CG8306-RELATED"/>
    <property type="match status" value="1"/>
</dbReference>
<dbReference type="GO" id="GO:0080019">
    <property type="term" value="F:alcohol-forming very long-chain fatty acyl-CoA reductase activity"/>
    <property type="evidence" value="ECO:0007669"/>
    <property type="project" value="InterPro"/>
</dbReference>
<dbReference type="PANTHER" id="PTHR11011">
    <property type="entry name" value="MALE STERILITY PROTEIN 2-RELATED"/>
    <property type="match status" value="1"/>
</dbReference>
<comment type="caution">
    <text evidence="3">The sequence shown here is derived from an EMBL/GenBank/DDBJ whole genome shotgun (WGS) entry which is preliminary data.</text>
</comment>
<evidence type="ECO:0000313" key="3">
    <source>
        <dbReference type="EMBL" id="GMS80883.1"/>
    </source>
</evidence>
<dbReference type="InterPro" id="IPR026055">
    <property type="entry name" value="FAR"/>
</dbReference>
<accession>A0AAV5SCV7</accession>
<dbReference type="GO" id="GO:0035336">
    <property type="term" value="P:long-chain fatty-acyl-CoA metabolic process"/>
    <property type="evidence" value="ECO:0007669"/>
    <property type="project" value="TreeGrafter"/>
</dbReference>
<dbReference type="SUPFAM" id="SSF51735">
    <property type="entry name" value="NAD(P)-binding Rossmann-fold domains"/>
    <property type="match status" value="1"/>
</dbReference>
<dbReference type="AlphaFoldDB" id="A0AAV5SCV7"/>
<protein>
    <recommendedName>
        <fullName evidence="1">Fatty acyl-CoA reductase</fullName>
        <ecNumber evidence="1">1.2.1.84</ecNumber>
    </recommendedName>
</protein>
<dbReference type="GO" id="GO:0005777">
    <property type="term" value="C:peroxisome"/>
    <property type="evidence" value="ECO:0007669"/>
    <property type="project" value="TreeGrafter"/>
</dbReference>
<keyword evidence="1" id="KW-0521">NADP</keyword>
<feature type="non-terminal residue" evidence="3">
    <location>
        <position position="281"/>
    </location>
</feature>
<dbReference type="Gene3D" id="3.40.50.720">
    <property type="entry name" value="NAD(P)-binding Rossmann-like Domain"/>
    <property type="match status" value="1"/>
</dbReference>
<sequence length="281" mass="31184">QVLIEKLLRSLPGIATIFVLIRPLKGSSGVSRWQDIESTVFFNVIRRKFPERLRKVVVIEGDITEDDFGISSVNLDRVLSETSVVFHCAATVKFNDSLKNSSELNVKGVTRMIALCHRMPKLTDVNKLLTVCWLSHFIAGTLTLLQVLEILDDSQIDLISGDIAKSHMNTYCFTKYLGEIVFRDAAGLPTVVFRPSIISSVWQDGIPGWADAFQGLTAIIGAMYAGAIPRFPMLSVNPKSILDVVPVDVVTNMMISCASYRMNYHCETIPVFHCCSSDLNP</sequence>
<reference evidence="3" key="1">
    <citation type="submission" date="2023-10" db="EMBL/GenBank/DDBJ databases">
        <title>Genome assembly of Pristionchus species.</title>
        <authorList>
            <person name="Yoshida K."/>
            <person name="Sommer R.J."/>
        </authorList>
    </citation>
    <scope>NUCLEOTIDE SEQUENCE</scope>
    <source>
        <strain evidence="3">RS0144</strain>
    </source>
</reference>
<dbReference type="GO" id="GO:0102965">
    <property type="term" value="F:alcohol-forming long-chain fatty acyl-CoA reductase activity"/>
    <property type="evidence" value="ECO:0007669"/>
    <property type="project" value="UniProtKB-EC"/>
</dbReference>
<comment type="similarity">
    <text evidence="1">Belongs to the fatty acyl-CoA reductase family.</text>
</comment>
<keyword evidence="1" id="KW-0560">Oxidoreductase</keyword>
<dbReference type="Pfam" id="PF07993">
    <property type="entry name" value="NAD_binding_4"/>
    <property type="match status" value="1"/>
</dbReference>
<organism evidence="3 4">
    <name type="scientific">Pristionchus entomophagus</name>
    <dbReference type="NCBI Taxonomy" id="358040"/>
    <lineage>
        <taxon>Eukaryota</taxon>
        <taxon>Metazoa</taxon>
        <taxon>Ecdysozoa</taxon>
        <taxon>Nematoda</taxon>
        <taxon>Chromadorea</taxon>
        <taxon>Rhabditida</taxon>
        <taxon>Rhabditina</taxon>
        <taxon>Diplogasteromorpha</taxon>
        <taxon>Diplogasteroidea</taxon>
        <taxon>Neodiplogasteridae</taxon>
        <taxon>Pristionchus</taxon>
    </lineage>
</organism>
<evidence type="ECO:0000256" key="1">
    <source>
        <dbReference type="RuleBase" id="RU363097"/>
    </source>
</evidence>
<feature type="domain" description="Thioester reductase (TE)" evidence="2">
    <location>
        <begin position="2"/>
        <end position="254"/>
    </location>
</feature>
<dbReference type="InterPro" id="IPR036291">
    <property type="entry name" value="NAD(P)-bd_dom_sf"/>
</dbReference>
<dbReference type="EMBL" id="BTSX01000001">
    <property type="protein sequence ID" value="GMS80883.1"/>
    <property type="molecule type" value="Genomic_DNA"/>
</dbReference>
<evidence type="ECO:0000259" key="2">
    <source>
        <dbReference type="Pfam" id="PF07993"/>
    </source>
</evidence>
<feature type="non-terminal residue" evidence="3">
    <location>
        <position position="1"/>
    </location>
</feature>
<dbReference type="EC" id="1.2.1.84" evidence="1"/>
<comment type="function">
    <text evidence="1">Catalyzes the reduction of fatty acyl-CoA to fatty alcohols.</text>
</comment>
<evidence type="ECO:0000313" key="4">
    <source>
        <dbReference type="Proteomes" id="UP001432027"/>
    </source>
</evidence>
<keyword evidence="1" id="KW-0443">Lipid metabolism</keyword>
<keyword evidence="4" id="KW-1185">Reference proteome</keyword>